<reference evidence="2 3" key="1">
    <citation type="submission" date="2019-06" db="EMBL/GenBank/DDBJ databases">
        <title>Draft genome sequence of Miniimonas arenae KCTC 19750T isolated from sea sand.</title>
        <authorList>
            <person name="Park S.-J."/>
        </authorList>
    </citation>
    <scope>NUCLEOTIDE SEQUENCE [LARGE SCALE GENOMIC DNA]</scope>
    <source>
        <strain evidence="2 3">KCTC 19750</strain>
    </source>
</reference>
<dbReference type="RefSeq" id="WP_139985674.1">
    <property type="nucleotide sequence ID" value="NZ_VENP01000003.1"/>
</dbReference>
<organism evidence="2 3">
    <name type="scientific">Miniimonas arenae</name>
    <dbReference type="NCBI Taxonomy" id="676201"/>
    <lineage>
        <taxon>Bacteria</taxon>
        <taxon>Bacillati</taxon>
        <taxon>Actinomycetota</taxon>
        <taxon>Actinomycetes</taxon>
        <taxon>Micrococcales</taxon>
        <taxon>Beutenbergiaceae</taxon>
        <taxon>Miniimonas</taxon>
    </lineage>
</organism>
<accession>A0A5C5BEY9</accession>
<comment type="caution">
    <text evidence="2">The sequence shown here is derived from an EMBL/GenBank/DDBJ whole genome shotgun (WGS) entry which is preliminary data.</text>
</comment>
<feature type="compositionally biased region" description="Low complexity" evidence="1">
    <location>
        <begin position="22"/>
        <end position="34"/>
    </location>
</feature>
<name>A0A5C5BEY9_9MICO</name>
<dbReference type="OrthoDB" id="3788830at2"/>
<dbReference type="EMBL" id="VENP01000003">
    <property type="protein sequence ID" value="TNU76838.1"/>
    <property type="molecule type" value="Genomic_DNA"/>
</dbReference>
<evidence type="ECO:0000256" key="1">
    <source>
        <dbReference type="SAM" id="MobiDB-lite"/>
    </source>
</evidence>
<evidence type="ECO:0000313" key="2">
    <source>
        <dbReference type="EMBL" id="TNU76838.1"/>
    </source>
</evidence>
<gene>
    <name evidence="2" type="ORF">FH969_01715</name>
</gene>
<protein>
    <submittedName>
        <fullName evidence="2">Uncharacterized protein</fullName>
    </submittedName>
</protein>
<dbReference type="Proteomes" id="UP000313849">
    <property type="component" value="Unassembled WGS sequence"/>
</dbReference>
<sequence>MTASASSATAAASVSARSSTTAASTAIHTNEPTPAVTPTPAPLLTFDPTLSIETTGDLSELAGAPQDFVDFVASMLGAADTCSVTVGVDAVDPAGWAVGFWEACGGAATIWKRTDVGWVEVAGSQDLWSCDDLEAAKVPPELLTSRTGKPSLCYDTDGTQPYDGQ</sequence>
<keyword evidence="3" id="KW-1185">Reference proteome</keyword>
<feature type="region of interest" description="Disordered" evidence="1">
    <location>
        <begin position="22"/>
        <end position="41"/>
    </location>
</feature>
<dbReference type="AlphaFoldDB" id="A0A5C5BEY9"/>
<evidence type="ECO:0000313" key="3">
    <source>
        <dbReference type="Proteomes" id="UP000313849"/>
    </source>
</evidence>
<proteinExistence type="predicted"/>